<evidence type="ECO:0000256" key="11">
    <source>
        <dbReference type="SAM" id="MobiDB-lite"/>
    </source>
</evidence>
<feature type="transmembrane region" description="Helical" evidence="10">
    <location>
        <begin position="242"/>
        <end position="264"/>
    </location>
</feature>
<name>A0A2C5Y8K4_9HYPO</name>
<feature type="region of interest" description="Disordered" evidence="11">
    <location>
        <begin position="446"/>
        <end position="476"/>
    </location>
</feature>
<dbReference type="Proteomes" id="UP000226192">
    <property type="component" value="Unassembled WGS sequence"/>
</dbReference>
<protein>
    <recommendedName>
        <fullName evidence="10">Elongation of fatty acids protein</fullName>
        <ecNumber evidence="10">2.3.1.-</ecNumber>
    </recommendedName>
</protein>
<evidence type="ECO:0000256" key="7">
    <source>
        <dbReference type="ARBA" id="ARBA00023098"/>
    </source>
</evidence>
<feature type="transmembrane region" description="Helical" evidence="10">
    <location>
        <begin position="47"/>
        <end position="68"/>
    </location>
</feature>
<keyword evidence="2 10" id="KW-0444">Lipid biosynthesis</keyword>
<comment type="similarity">
    <text evidence="10">Belongs to the ELO family.</text>
</comment>
<dbReference type="GO" id="GO:0030148">
    <property type="term" value="P:sphingolipid biosynthetic process"/>
    <property type="evidence" value="ECO:0007669"/>
    <property type="project" value="TreeGrafter"/>
</dbReference>
<dbReference type="GO" id="GO:0034625">
    <property type="term" value="P:fatty acid elongation, monounsaturated fatty acid"/>
    <property type="evidence" value="ECO:0007669"/>
    <property type="project" value="TreeGrafter"/>
</dbReference>
<dbReference type="GO" id="GO:0042761">
    <property type="term" value="P:very long-chain fatty acid biosynthetic process"/>
    <property type="evidence" value="ECO:0007669"/>
    <property type="project" value="TreeGrafter"/>
</dbReference>
<keyword evidence="5 10" id="KW-0276">Fatty acid metabolism</keyword>
<accession>A0A2C5Y8K4</accession>
<evidence type="ECO:0000256" key="2">
    <source>
        <dbReference type="ARBA" id="ARBA00022516"/>
    </source>
</evidence>
<keyword evidence="7 10" id="KW-0443">Lipid metabolism</keyword>
<dbReference type="GO" id="GO:0009922">
    <property type="term" value="F:fatty acid elongase activity"/>
    <property type="evidence" value="ECO:0007669"/>
    <property type="project" value="InterPro"/>
</dbReference>
<dbReference type="PANTHER" id="PTHR11157">
    <property type="entry name" value="FATTY ACID ACYL TRANSFERASE-RELATED"/>
    <property type="match status" value="1"/>
</dbReference>
<dbReference type="AlphaFoldDB" id="A0A2C5Y8K4"/>
<organism evidence="12 13">
    <name type="scientific">Ophiocordyceps australis</name>
    <dbReference type="NCBI Taxonomy" id="1399860"/>
    <lineage>
        <taxon>Eukaryota</taxon>
        <taxon>Fungi</taxon>
        <taxon>Dikarya</taxon>
        <taxon>Ascomycota</taxon>
        <taxon>Pezizomycotina</taxon>
        <taxon>Sordariomycetes</taxon>
        <taxon>Hypocreomycetidae</taxon>
        <taxon>Hypocreales</taxon>
        <taxon>Ophiocordycipitaceae</taxon>
        <taxon>Ophiocordyceps</taxon>
    </lineage>
</organism>
<dbReference type="OrthoDB" id="10259681at2759"/>
<reference evidence="12 13" key="1">
    <citation type="submission" date="2017-06" db="EMBL/GenBank/DDBJ databases">
        <title>Ant-infecting Ophiocordyceps genomes reveal a high diversity of potential behavioral manipulation genes and a possible major role for enterotoxins.</title>
        <authorList>
            <person name="De Bekker C."/>
            <person name="Evans H.C."/>
            <person name="Brachmann A."/>
            <person name="Hughes D.P."/>
        </authorList>
    </citation>
    <scope>NUCLEOTIDE SEQUENCE [LARGE SCALE GENOMIC DNA]</scope>
    <source>
        <strain evidence="12 13">Map64</strain>
    </source>
</reference>
<sequence length="476" mass="51993">MADAQSVVVSWPEAALFRFPPTNAPEPLAPAPAALSVMRPFNIAQPLYAWALEVTVPLTVATVYAVAVKALNRYNGSRNKQPWAVSKTRLFHCFVVAHNVLLAVYSAWTFVGMLATMRRAIVAPTHSDGLAATLDSLCRLHGPPGLGASAYFNETTQAWQSLDSSLDASSMGRIWNEGLAYYGWIFYLSKFYEVLDTFIILAKGKSSSTLQTYHHAGAMICMWAGMRYMSAPIWMFVLVNSFIHSLMYTYYTLTAFAVKVPVGVKRALTSMQITQFLVGATYAMTHSFIQYLVPVVTSKTITVPEASSALPLATATPSPAGMLESLRKLLLGSQHVAKAAAAPAVSPSFKTIVVSETSRVTQPCIVTTGETFAIWLNVLYLAPLTWLFVSFFVTSYVKRSNAAHKIKGALQRHQNNVILAEKAGWDAARDVEREVYGGQDLVHAMTKNTQDANGSADSQSESSVASRVQGRARRRA</sequence>
<feature type="transmembrane region" description="Helical" evidence="10">
    <location>
        <begin position="89"/>
        <end position="108"/>
    </location>
</feature>
<proteinExistence type="inferred from homology"/>
<dbReference type="GO" id="GO:0005789">
    <property type="term" value="C:endoplasmic reticulum membrane"/>
    <property type="evidence" value="ECO:0007669"/>
    <property type="project" value="TreeGrafter"/>
</dbReference>
<feature type="transmembrane region" description="Helical" evidence="10">
    <location>
        <begin position="179"/>
        <end position="201"/>
    </location>
</feature>
<keyword evidence="3 10" id="KW-0808">Transferase</keyword>
<feature type="compositionally biased region" description="Low complexity" evidence="11">
    <location>
        <begin position="455"/>
        <end position="469"/>
    </location>
</feature>
<dbReference type="STRING" id="1399860.A0A2C5Y8K4"/>
<feature type="transmembrane region" description="Helical" evidence="10">
    <location>
        <begin position="276"/>
        <end position="293"/>
    </location>
</feature>
<keyword evidence="13" id="KW-1185">Reference proteome</keyword>
<feature type="transmembrane region" description="Helical" evidence="10">
    <location>
        <begin position="372"/>
        <end position="397"/>
    </location>
</feature>
<dbReference type="PANTHER" id="PTHR11157:SF169">
    <property type="entry name" value="ELONGATION OF FATTY ACIDS PROTEIN"/>
    <property type="match status" value="1"/>
</dbReference>
<evidence type="ECO:0000256" key="6">
    <source>
        <dbReference type="ARBA" id="ARBA00022989"/>
    </source>
</evidence>
<dbReference type="GO" id="GO:0034626">
    <property type="term" value="P:fatty acid elongation, polyunsaturated fatty acid"/>
    <property type="evidence" value="ECO:0007669"/>
    <property type="project" value="TreeGrafter"/>
</dbReference>
<dbReference type="InterPro" id="IPR002076">
    <property type="entry name" value="ELO_fam"/>
</dbReference>
<keyword evidence="4 10" id="KW-0812">Transmembrane</keyword>
<feature type="transmembrane region" description="Helical" evidence="10">
    <location>
        <begin position="213"/>
        <end position="236"/>
    </location>
</feature>
<evidence type="ECO:0000256" key="4">
    <source>
        <dbReference type="ARBA" id="ARBA00022692"/>
    </source>
</evidence>
<keyword evidence="8 10" id="KW-0472">Membrane</keyword>
<evidence type="ECO:0000256" key="1">
    <source>
        <dbReference type="ARBA" id="ARBA00004141"/>
    </source>
</evidence>
<evidence type="ECO:0000313" key="12">
    <source>
        <dbReference type="EMBL" id="PHH63582.1"/>
    </source>
</evidence>
<gene>
    <name evidence="12" type="ORF">CDD81_5674</name>
</gene>
<evidence type="ECO:0000256" key="8">
    <source>
        <dbReference type="ARBA" id="ARBA00023136"/>
    </source>
</evidence>
<evidence type="ECO:0000256" key="5">
    <source>
        <dbReference type="ARBA" id="ARBA00022832"/>
    </source>
</evidence>
<evidence type="ECO:0000256" key="3">
    <source>
        <dbReference type="ARBA" id="ARBA00022679"/>
    </source>
</evidence>
<dbReference type="GO" id="GO:0019367">
    <property type="term" value="P:fatty acid elongation, saturated fatty acid"/>
    <property type="evidence" value="ECO:0007669"/>
    <property type="project" value="TreeGrafter"/>
</dbReference>
<keyword evidence="9 10" id="KW-0275">Fatty acid biosynthesis</keyword>
<evidence type="ECO:0000313" key="13">
    <source>
        <dbReference type="Proteomes" id="UP000226192"/>
    </source>
</evidence>
<comment type="caution">
    <text evidence="12">The sequence shown here is derived from an EMBL/GenBank/DDBJ whole genome shotgun (WGS) entry which is preliminary data.</text>
</comment>
<comment type="catalytic activity">
    <reaction evidence="10">
        <text>an acyl-CoA + malonyl-CoA + H(+) = a 3-oxoacyl-CoA + CO2 + CoA</text>
        <dbReference type="Rhea" id="RHEA:50252"/>
        <dbReference type="ChEBI" id="CHEBI:15378"/>
        <dbReference type="ChEBI" id="CHEBI:16526"/>
        <dbReference type="ChEBI" id="CHEBI:57287"/>
        <dbReference type="ChEBI" id="CHEBI:57384"/>
        <dbReference type="ChEBI" id="CHEBI:58342"/>
        <dbReference type="ChEBI" id="CHEBI:90726"/>
    </reaction>
    <physiologicalReaction direction="left-to-right" evidence="10">
        <dbReference type="Rhea" id="RHEA:50253"/>
    </physiologicalReaction>
</comment>
<evidence type="ECO:0000256" key="10">
    <source>
        <dbReference type="RuleBase" id="RU361115"/>
    </source>
</evidence>
<evidence type="ECO:0000256" key="9">
    <source>
        <dbReference type="ARBA" id="ARBA00023160"/>
    </source>
</evidence>
<comment type="subcellular location">
    <subcellularLocation>
        <location evidence="1">Membrane</location>
        <topology evidence="1">Multi-pass membrane protein</topology>
    </subcellularLocation>
</comment>
<dbReference type="Pfam" id="PF01151">
    <property type="entry name" value="ELO"/>
    <property type="match status" value="1"/>
</dbReference>
<keyword evidence="6 10" id="KW-1133">Transmembrane helix</keyword>
<dbReference type="EC" id="2.3.1.-" evidence="10"/>
<dbReference type="EMBL" id="NJET01000046">
    <property type="protein sequence ID" value="PHH63582.1"/>
    <property type="molecule type" value="Genomic_DNA"/>
</dbReference>